<evidence type="ECO:0000313" key="2">
    <source>
        <dbReference type="Proteomes" id="UP000722485"/>
    </source>
</evidence>
<dbReference type="InterPro" id="IPR050587">
    <property type="entry name" value="GNT1/Glycosyltrans_8"/>
</dbReference>
<comment type="caution">
    <text evidence="1">The sequence shown here is derived from an EMBL/GenBank/DDBJ whole genome shotgun (WGS) entry which is preliminary data.</text>
</comment>
<dbReference type="OrthoDB" id="2014201at2759"/>
<keyword evidence="2" id="KW-1185">Reference proteome</keyword>
<dbReference type="PANTHER" id="PTHR11183">
    <property type="entry name" value="GLYCOGENIN SUBFAMILY MEMBER"/>
    <property type="match status" value="1"/>
</dbReference>
<protein>
    <recommendedName>
        <fullName evidence="3">Nucleotide-diphospho-sugar transferase</fullName>
    </recommendedName>
</protein>
<dbReference type="AlphaFoldDB" id="A0A9P5LJ56"/>
<evidence type="ECO:0000313" key="1">
    <source>
        <dbReference type="EMBL" id="KAF7555101.1"/>
    </source>
</evidence>
<name>A0A9P5LJ56_9HYPO</name>
<dbReference type="EMBL" id="JAANBB010000024">
    <property type="protein sequence ID" value="KAF7555101.1"/>
    <property type="molecule type" value="Genomic_DNA"/>
</dbReference>
<dbReference type="InterPro" id="IPR029044">
    <property type="entry name" value="Nucleotide-diphossugar_trans"/>
</dbReference>
<reference evidence="1" key="1">
    <citation type="submission" date="2020-03" db="EMBL/GenBank/DDBJ databases">
        <title>Draft Genome Sequence of Cylindrodendrum hubeiense.</title>
        <authorList>
            <person name="Buettner E."/>
            <person name="Kellner H."/>
        </authorList>
    </citation>
    <scope>NUCLEOTIDE SEQUENCE</scope>
    <source>
        <strain evidence="1">IHI 201604</strain>
    </source>
</reference>
<proteinExistence type="predicted"/>
<accession>A0A9P5LJ56</accession>
<dbReference type="Proteomes" id="UP000722485">
    <property type="component" value="Unassembled WGS sequence"/>
</dbReference>
<sequence length="325" mass="37003">MRFRHRFPRTSPVLKVLFFLTCLTLFFILANKYGSSEVARPEAGSPNAYVFYAAQDEYACSVLVNIHLIKTVHQSKHRIVVLVSNDVSSKYRSSFKSMGAEVIKEKPMPLHPNSSDYYRGCLLKLGAFRMHEIDPTLRRVVVLDADQLILKSLDHLFDLPPTDLAAPRAYWLDDSFLSSTLMLIQPTAKLWDQIKQTVATLPPHQYDMDIVNALFGDIAVRLPGSYIVLNTHWEDWSLPSWFEPRATASNVAAPVASQAASDQDMEDLLAQSYVLHFTAVGKPWTYDTWTVSELKPDVHQLLLRQWEEWRLIAMEVCPSGVIDHL</sequence>
<dbReference type="SUPFAM" id="SSF53448">
    <property type="entry name" value="Nucleotide-diphospho-sugar transferases"/>
    <property type="match status" value="1"/>
</dbReference>
<evidence type="ECO:0008006" key="3">
    <source>
        <dbReference type="Google" id="ProtNLM"/>
    </source>
</evidence>
<gene>
    <name evidence="1" type="ORF">G7Z17_g2447</name>
</gene>
<organism evidence="1 2">
    <name type="scientific">Cylindrodendrum hubeiense</name>
    <dbReference type="NCBI Taxonomy" id="595255"/>
    <lineage>
        <taxon>Eukaryota</taxon>
        <taxon>Fungi</taxon>
        <taxon>Dikarya</taxon>
        <taxon>Ascomycota</taxon>
        <taxon>Pezizomycotina</taxon>
        <taxon>Sordariomycetes</taxon>
        <taxon>Hypocreomycetidae</taxon>
        <taxon>Hypocreales</taxon>
        <taxon>Nectriaceae</taxon>
        <taxon>Cylindrodendrum</taxon>
    </lineage>
</organism>
<dbReference type="Gene3D" id="3.90.550.10">
    <property type="entry name" value="Spore Coat Polysaccharide Biosynthesis Protein SpsA, Chain A"/>
    <property type="match status" value="1"/>
</dbReference>